<proteinExistence type="predicted"/>
<keyword evidence="2" id="KW-0732">Signal</keyword>
<dbReference type="EMBL" id="SRPE01000015">
    <property type="protein sequence ID" value="TGN22250.1"/>
    <property type="molecule type" value="Genomic_DNA"/>
</dbReference>
<feature type="transmembrane region" description="Helical" evidence="1">
    <location>
        <begin position="183"/>
        <end position="203"/>
    </location>
</feature>
<evidence type="ECO:0000313" key="4">
    <source>
        <dbReference type="Proteomes" id="UP000297998"/>
    </source>
</evidence>
<dbReference type="SUPFAM" id="SSF50242">
    <property type="entry name" value="TIMP-like"/>
    <property type="match status" value="1"/>
</dbReference>
<dbReference type="Proteomes" id="UP000297998">
    <property type="component" value="Unassembled WGS sequence"/>
</dbReference>
<evidence type="ECO:0000256" key="1">
    <source>
        <dbReference type="SAM" id="Phobius"/>
    </source>
</evidence>
<protein>
    <recommendedName>
        <fullName evidence="5">Tissue inhibitor of metalloproteinase</fullName>
    </recommendedName>
</protein>
<name>A0A4Z1BAZ1_9FLAO</name>
<accession>A0A4Z1BAZ1</accession>
<keyword evidence="1" id="KW-0812">Transmembrane</keyword>
<keyword evidence="1" id="KW-1133">Transmembrane helix</keyword>
<evidence type="ECO:0000313" key="3">
    <source>
        <dbReference type="EMBL" id="TGN22250.1"/>
    </source>
</evidence>
<keyword evidence="1" id="KW-0472">Membrane</keyword>
<comment type="caution">
    <text evidence="3">The sequence shown here is derived from an EMBL/GenBank/DDBJ whole genome shotgun (WGS) entry which is preliminary data.</text>
</comment>
<dbReference type="InterPro" id="IPR008993">
    <property type="entry name" value="TIMP-like_OB-fold"/>
</dbReference>
<evidence type="ECO:0008006" key="5">
    <source>
        <dbReference type="Google" id="ProtNLM"/>
    </source>
</evidence>
<dbReference type="OrthoDB" id="1354811at2"/>
<dbReference type="Gene3D" id="2.40.50.120">
    <property type="match status" value="1"/>
</dbReference>
<dbReference type="AlphaFoldDB" id="A0A4Z1BAZ1"/>
<dbReference type="RefSeq" id="WP_135836865.1">
    <property type="nucleotide sequence ID" value="NZ_CAUQWU010000015.1"/>
</dbReference>
<reference evidence="3 4" key="1">
    <citation type="submission" date="2019-03" db="EMBL/GenBank/DDBJ databases">
        <title>Empedobacter tilapiae sp. nov., isolated from an intestine of Nile tilapia Oreochromis niloticus.</title>
        <authorList>
            <person name="Kim Y.-O."/>
            <person name="Yoon J.-H."/>
        </authorList>
    </citation>
    <scope>NUCLEOTIDE SEQUENCE [LARGE SCALE GENOMIC DNA]</scope>
    <source>
        <strain evidence="3 4">MRS2</strain>
    </source>
</reference>
<organism evidence="3 4">
    <name type="scientific">Empedobacter tilapiae</name>
    <dbReference type="NCBI Taxonomy" id="2491114"/>
    <lineage>
        <taxon>Bacteria</taxon>
        <taxon>Pseudomonadati</taxon>
        <taxon>Bacteroidota</taxon>
        <taxon>Flavobacteriia</taxon>
        <taxon>Flavobacteriales</taxon>
        <taxon>Weeksellaceae</taxon>
        <taxon>Empedobacter</taxon>
    </lineage>
</organism>
<gene>
    <name evidence="3" type="ORF">E4J94_16385</name>
</gene>
<dbReference type="PROSITE" id="PS51257">
    <property type="entry name" value="PROKAR_LIPOPROTEIN"/>
    <property type="match status" value="1"/>
</dbReference>
<evidence type="ECO:0000256" key="2">
    <source>
        <dbReference type="SAM" id="SignalP"/>
    </source>
</evidence>
<keyword evidence="4" id="KW-1185">Reference proteome</keyword>
<feature type="signal peptide" evidence="2">
    <location>
        <begin position="1"/>
        <end position="21"/>
    </location>
</feature>
<sequence length="207" mass="24068">MKYFFTFIFLISTFTFGCSCAQSSINESFNKADAIFIGKVIAVDKSKYDFSSNPVYTYTFEITKDFKRKHPKNKSDKFYTTIYTPLSYTGGGCGSTFSLNETYLVYGYRSEIGTITNICTRTSDLKFVEKIEIDSVQLLSNQFFKEKKEIVDIDIYNDYSDHNNELLSEYENEILKLKSVHKIYIILICSLALILIISLFFNFRKRK</sequence>
<feature type="chain" id="PRO_5021481540" description="Tissue inhibitor of metalloproteinase" evidence="2">
    <location>
        <begin position="22"/>
        <end position="207"/>
    </location>
</feature>